<dbReference type="OrthoDB" id="2430314at2759"/>
<organism evidence="9 10">
    <name type="scientific">Ladona fulva</name>
    <name type="common">Scarce chaser dragonfly</name>
    <name type="synonym">Libellula fulva</name>
    <dbReference type="NCBI Taxonomy" id="123851"/>
    <lineage>
        <taxon>Eukaryota</taxon>
        <taxon>Metazoa</taxon>
        <taxon>Ecdysozoa</taxon>
        <taxon>Arthropoda</taxon>
        <taxon>Hexapoda</taxon>
        <taxon>Insecta</taxon>
        <taxon>Pterygota</taxon>
        <taxon>Palaeoptera</taxon>
        <taxon>Odonata</taxon>
        <taxon>Epiprocta</taxon>
        <taxon>Anisoptera</taxon>
        <taxon>Libelluloidea</taxon>
        <taxon>Libellulidae</taxon>
        <taxon>Ladona</taxon>
    </lineage>
</organism>
<keyword evidence="6" id="KW-0378">Hydrolase</keyword>
<evidence type="ECO:0000313" key="9">
    <source>
        <dbReference type="EMBL" id="KAG8239321.1"/>
    </source>
</evidence>
<proteinExistence type="inferred from homology"/>
<accession>A0A8K0KT28</accession>
<dbReference type="Proteomes" id="UP000792457">
    <property type="component" value="Unassembled WGS sequence"/>
</dbReference>
<dbReference type="EMBL" id="KZ309593">
    <property type="protein sequence ID" value="KAG8239321.1"/>
    <property type="molecule type" value="Genomic_DNA"/>
</dbReference>
<dbReference type="PANTHER" id="PTHR22930">
    <property type="match status" value="1"/>
</dbReference>
<comment type="similarity">
    <text evidence="3">Belongs to the HARBI1 family.</text>
</comment>
<name>A0A8K0KT28_LADFU</name>
<evidence type="ECO:0000259" key="8">
    <source>
        <dbReference type="Pfam" id="PF13359"/>
    </source>
</evidence>
<dbReference type="PANTHER" id="PTHR22930:SF289">
    <property type="entry name" value="DDE TNP4 DOMAIN-CONTAINING PROTEIN-RELATED"/>
    <property type="match status" value="1"/>
</dbReference>
<dbReference type="GO" id="GO:0004518">
    <property type="term" value="F:nuclease activity"/>
    <property type="evidence" value="ECO:0007669"/>
    <property type="project" value="UniProtKB-KW"/>
</dbReference>
<evidence type="ECO:0000256" key="1">
    <source>
        <dbReference type="ARBA" id="ARBA00001968"/>
    </source>
</evidence>
<reference evidence="9" key="2">
    <citation type="submission" date="2017-10" db="EMBL/GenBank/DDBJ databases">
        <title>Ladona fulva Genome sequencing and assembly.</title>
        <authorList>
            <person name="Murali S."/>
            <person name="Richards S."/>
            <person name="Bandaranaike D."/>
            <person name="Bellair M."/>
            <person name="Blankenburg K."/>
            <person name="Chao H."/>
            <person name="Dinh H."/>
            <person name="Doddapaneni H."/>
            <person name="Dugan-Rocha S."/>
            <person name="Elkadiri S."/>
            <person name="Gnanaolivu R."/>
            <person name="Hernandez B."/>
            <person name="Skinner E."/>
            <person name="Javaid M."/>
            <person name="Lee S."/>
            <person name="Li M."/>
            <person name="Ming W."/>
            <person name="Munidasa M."/>
            <person name="Muniz J."/>
            <person name="Nguyen L."/>
            <person name="Hughes D."/>
            <person name="Osuji N."/>
            <person name="Pu L.-L."/>
            <person name="Puazo M."/>
            <person name="Qu C."/>
            <person name="Quiroz J."/>
            <person name="Raj R."/>
            <person name="Weissenberger G."/>
            <person name="Xin Y."/>
            <person name="Zou X."/>
            <person name="Han Y."/>
            <person name="Worley K."/>
            <person name="Muzny D."/>
            <person name="Gibbs R."/>
        </authorList>
    </citation>
    <scope>NUCLEOTIDE SEQUENCE</scope>
    <source>
        <strain evidence="9">Sampled in the wild</strain>
    </source>
</reference>
<dbReference type="GO" id="GO:0016787">
    <property type="term" value="F:hydrolase activity"/>
    <property type="evidence" value="ECO:0007669"/>
    <property type="project" value="UniProtKB-KW"/>
</dbReference>
<keyword evidence="10" id="KW-1185">Reference proteome</keyword>
<gene>
    <name evidence="9" type="ORF">J437_LFUL018753</name>
</gene>
<dbReference type="InterPro" id="IPR045249">
    <property type="entry name" value="HARBI1-like"/>
</dbReference>
<evidence type="ECO:0000256" key="2">
    <source>
        <dbReference type="ARBA" id="ARBA00004123"/>
    </source>
</evidence>
<comment type="subcellular location">
    <subcellularLocation>
        <location evidence="2">Nucleus</location>
    </subcellularLocation>
</comment>
<evidence type="ECO:0000256" key="4">
    <source>
        <dbReference type="ARBA" id="ARBA00022722"/>
    </source>
</evidence>
<evidence type="ECO:0000256" key="3">
    <source>
        <dbReference type="ARBA" id="ARBA00006958"/>
    </source>
</evidence>
<dbReference type="Pfam" id="PF13359">
    <property type="entry name" value="DDE_Tnp_4"/>
    <property type="match status" value="1"/>
</dbReference>
<dbReference type="AlphaFoldDB" id="A0A8K0KT28"/>
<evidence type="ECO:0000313" key="10">
    <source>
        <dbReference type="Proteomes" id="UP000792457"/>
    </source>
</evidence>
<comment type="cofactor">
    <cofactor evidence="1">
        <name>a divalent metal cation</name>
        <dbReference type="ChEBI" id="CHEBI:60240"/>
    </cofactor>
</comment>
<evidence type="ECO:0000256" key="6">
    <source>
        <dbReference type="ARBA" id="ARBA00022801"/>
    </source>
</evidence>
<sequence>MDNFAEFALRVRRPAYRHRLQKRYIRDAQNPFDFYRAAEFIQRYRFPKEIVLGQLLDIVHPRLMRRYSSGRGLPIPPVMMLLTALRFYSTGSYQVVCGDLHGVSQSSVSLAIKRISKIFGSALPNYVRMPTTARETAAVALQFYEISGFPGVLGAIDGTHIKIKNPGGPNSEVYRNRKGYFSINVQIIVDPSLKIMDIVARRPGFCHDARIFDNSSIRARIEEGGVCGILLGDSGYPCRREESAMRPTNDFMNVKEKYKWIN</sequence>
<dbReference type="GO" id="GO:0005634">
    <property type="term" value="C:nucleus"/>
    <property type="evidence" value="ECO:0007669"/>
    <property type="project" value="UniProtKB-SubCell"/>
</dbReference>
<keyword evidence="7" id="KW-0539">Nucleus</keyword>
<evidence type="ECO:0000256" key="5">
    <source>
        <dbReference type="ARBA" id="ARBA00022723"/>
    </source>
</evidence>
<dbReference type="InterPro" id="IPR027806">
    <property type="entry name" value="HARBI1_dom"/>
</dbReference>
<protein>
    <recommendedName>
        <fullName evidence="8">DDE Tnp4 domain-containing protein</fullName>
    </recommendedName>
</protein>
<comment type="caution">
    <text evidence="9">The sequence shown here is derived from an EMBL/GenBank/DDBJ whole genome shotgun (WGS) entry which is preliminary data.</text>
</comment>
<evidence type="ECO:0000256" key="7">
    <source>
        <dbReference type="ARBA" id="ARBA00023242"/>
    </source>
</evidence>
<keyword evidence="4" id="KW-0540">Nuclease</keyword>
<dbReference type="GO" id="GO:0046872">
    <property type="term" value="F:metal ion binding"/>
    <property type="evidence" value="ECO:0007669"/>
    <property type="project" value="UniProtKB-KW"/>
</dbReference>
<feature type="domain" description="DDE Tnp4" evidence="8">
    <location>
        <begin position="156"/>
        <end position="247"/>
    </location>
</feature>
<keyword evidence="5" id="KW-0479">Metal-binding</keyword>
<reference evidence="9" key="1">
    <citation type="submission" date="2013-04" db="EMBL/GenBank/DDBJ databases">
        <authorList>
            <person name="Qu J."/>
            <person name="Murali S.C."/>
            <person name="Bandaranaike D."/>
            <person name="Bellair M."/>
            <person name="Blankenburg K."/>
            <person name="Chao H."/>
            <person name="Dinh H."/>
            <person name="Doddapaneni H."/>
            <person name="Downs B."/>
            <person name="Dugan-Rocha S."/>
            <person name="Elkadiri S."/>
            <person name="Gnanaolivu R.D."/>
            <person name="Hernandez B."/>
            <person name="Javaid M."/>
            <person name="Jayaseelan J.C."/>
            <person name="Lee S."/>
            <person name="Li M."/>
            <person name="Ming W."/>
            <person name="Munidasa M."/>
            <person name="Muniz J."/>
            <person name="Nguyen L."/>
            <person name="Ongeri F."/>
            <person name="Osuji N."/>
            <person name="Pu L.-L."/>
            <person name="Puazo M."/>
            <person name="Qu C."/>
            <person name="Quiroz J."/>
            <person name="Raj R."/>
            <person name="Weissenberger G."/>
            <person name="Xin Y."/>
            <person name="Zou X."/>
            <person name="Han Y."/>
            <person name="Richards S."/>
            <person name="Worley K."/>
            <person name="Muzny D."/>
            <person name="Gibbs R."/>
        </authorList>
    </citation>
    <scope>NUCLEOTIDE SEQUENCE</scope>
    <source>
        <strain evidence="9">Sampled in the wild</strain>
    </source>
</reference>